<dbReference type="NCBIfam" id="TIGR01509">
    <property type="entry name" value="HAD-SF-IA-v3"/>
    <property type="match status" value="1"/>
</dbReference>
<evidence type="ECO:0000313" key="1">
    <source>
        <dbReference type="EMBL" id="CAH0533024.1"/>
    </source>
</evidence>
<comment type="caution">
    <text evidence="1">The sequence shown here is derived from an EMBL/GenBank/DDBJ whole genome shotgun (WGS) entry which is preliminary data.</text>
</comment>
<dbReference type="Gene3D" id="3.40.50.1000">
    <property type="entry name" value="HAD superfamily/HAD-like"/>
    <property type="match status" value="1"/>
</dbReference>
<keyword evidence="1" id="KW-0378">Hydrolase</keyword>
<dbReference type="GO" id="GO:0004427">
    <property type="term" value="F:inorganic diphosphate phosphatase activity"/>
    <property type="evidence" value="ECO:0007669"/>
    <property type="project" value="UniProtKB-EC"/>
</dbReference>
<dbReference type="SFLD" id="SFLDS00003">
    <property type="entry name" value="Haloacid_Dehalogenase"/>
    <property type="match status" value="1"/>
</dbReference>
<reference evidence="1" key="1">
    <citation type="submission" date="2021-11" db="EMBL/GenBank/DDBJ databases">
        <authorList>
            <person name="Rodrigo-Torres L."/>
            <person name="Arahal R. D."/>
            <person name="Lucena T."/>
        </authorList>
    </citation>
    <scope>NUCLEOTIDE SEQUENCE</scope>
    <source>
        <strain evidence="1">CECT 7929</strain>
    </source>
</reference>
<name>A0ABM8ZSY0_9VIBR</name>
<evidence type="ECO:0000313" key="2">
    <source>
        <dbReference type="Proteomes" id="UP000838672"/>
    </source>
</evidence>
<keyword evidence="2" id="KW-1185">Reference proteome</keyword>
<gene>
    <name evidence="1" type="primary">ppaX</name>
    <name evidence="1" type="ORF">VST7929_00875</name>
</gene>
<dbReference type="PANTHER" id="PTHR43434">
    <property type="entry name" value="PHOSPHOGLYCOLATE PHOSPHATASE"/>
    <property type="match status" value="1"/>
</dbReference>
<dbReference type="RefSeq" id="WP_237465209.1">
    <property type="nucleotide sequence ID" value="NZ_CAKLDI010000001.1"/>
</dbReference>
<dbReference type="EMBL" id="CAKLDI010000001">
    <property type="protein sequence ID" value="CAH0533024.1"/>
    <property type="molecule type" value="Genomic_DNA"/>
</dbReference>
<sequence length="219" mass="23940">MALPYKAVIFDWDGTLMNSVPRIVACLAAASEVAGLAKHSDAELQSGIGLSLDRIFSRLFPSADESQRDAWLREYREQFNHRCEVPAVLFPPSESLLQHLLEARLTMAVATGKSRLGLNRAFVETGIGHYFDASRCGDETASKPDPRMIEELLKELNLNRSDVVLVGDSVHDMALGKNAGMDTIAVTWGIDSAEALADFSPKAIVDDMEQLQALLLGQP</sequence>
<dbReference type="InterPro" id="IPR006439">
    <property type="entry name" value="HAD-SF_hydro_IA"/>
</dbReference>
<dbReference type="EC" id="3.6.1.1" evidence="1"/>
<dbReference type="NCBIfam" id="TIGR01549">
    <property type="entry name" value="HAD-SF-IA-v1"/>
    <property type="match status" value="1"/>
</dbReference>
<dbReference type="SUPFAM" id="SSF56784">
    <property type="entry name" value="HAD-like"/>
    <property type="match status" value="1"/>
</dbReference>
<dbReference type="InterPro" id="IPR050155">
    <property type="entry name" value="HAD-like_hydrolase_sf"/>
</dbReference>
<protein>
    <submittedName>
        <fullName evidence="1">Pyrophosphatase PpaX</fullName>
        <ecNumber evidence="1">3.6.1.1</ecNumber>
    </submittedName>
</protein>
<dbReference type="InterPro" id="IPR023214">
    <property type="entry name" value="HAD_sf"/>
</dbReference>
<proteinExistence type="predicted"/>
<dbReference type="InterPro" id="IPR023198">
    <property type="entry name" value="PGP-like_dom2"/>
</dbReference>
<dbReference type="InterPro" id="IPR041492">
    <property type="entry name" value="HAD_2"/>
</dbReference>
<dbReference type="InterPro" id="IPR036412">
    <property type="entry name" value="HAD-like_sf"/>
</dbReference>
<organism evidence="1 2">
    <name type="scientific">Vibrio stylophorae</name>
    <dbReference type="NCBI Taxonomy" id="659351"/>
    <lineage>
        <taxon>Bacteria</taxon>
        <taxon>Pseudomonadati</taxon>
        <taxon>Pseudomonadota</taxon>
        <taxon>Gammaproteobacteria</taxon>
        <taxon>Vibrionales</taxon>
        <taxon>Vibrionaceae</taxon>
        <taxon>Vibrio</taxon>
    </lineage>
</organism>
<dbReference type="Proteomes" id="UP000838672">
    <property type="component" value="Unassembled WGS sequence"/>
</dbReference>
<dbReference type="Gene3D" id="1.10.150.240">
    <property type="entry name" value="Putative phosphatase, domain 2"/>
    <property type="match status" value="1"/>
</dbReference>
<accession>A0ABM8ZSY0</accession>
<dbReference type="SFLD" id="SFLDG01135">
    <property type="entry name" value="C1.5.6:_HAD__Beta-PGM__Phospha"/>
    <property type="match status" value="1"/>
</dbReference>
<dbReference type="Pfam" id="PF13419">
    <property type="entry name" value="HAD_2"/>
    <property type="match status" value="1"/>
</dbReference>
<dbReference type="SFLD" id="SFLDG01129">
    <property type="entry name" value="C1.5:_HAD__Beta-PGM__Phosphata"/>
    <property type="match status" value="1"/>
</dbReference>
<dbReference type="PANTHER" id="PTHR43434:SF24">
    <property type="entry name" value="HYDROLASE-RELATED"/>
    <property type="match status" value="1"/>
</dbReference>